<accession>A0ACB8AFT6</accession>
<evidence type="ECO:0000313" key="1">
    <source>
        <dbReference type="EMBL" id="KAH7912085.1"/>
    </source>
</evidence>
<dbReference type="EMBL" id="MU267659">
    <property type="protein sequence ID" value="KAH7912085.1"/>
    <property type="molecule type" value="Genomic_DNA"/>
</dbReference>
<keyword evidence="2" id="KW-1185">Reference proteome</keyword>
<evidence type="ECO:0000313" key="2">
    <source>
        <dbReference type="Proteomes" id="UP000790377"/>
    </source>
</evidence>
<organism evidence="1 2">
    <name type="scientific">Hygrophoropsis aurantiaca</name>
    <dbReference type="NCBI Taxonomy" id="72124"/>
    <lineage>
        <taxon>Eukaryota</taxon>
        <taxon>Fungi</taxon>
        <taxon>Dikarya</taxon>
        <taxon>Basidiomycota</taxon>
        <taxon>Agaricomycotina</taxon>
        <taxon>Agaricomycetes</taxon>
        <taxon>Agaricomycetidae</taxon>
        <taxon>Boletales</taxon>
        <taxon>Coniophorineae</taxon>
        <taxon>Hygrophoropsidaceae</taxon>
        <taxon>Hygrophoropsis</taxon>
    </lineage>
</organism>
<gene>
    <name evidence="1" type="ORF">BJ138DRAFT_1061733</name>
</gene>
<comment type="caution">
    <text evidence="1">The sequence shown here is derived from an EMBL/GenBank/DDBJ whole genome shotgun (WGS) entry which is preliminary data.</text>
</comment>
<sequence length="685" mass="78506">MEDLQYSTIVPLDYFQEAFLPPLLQIDLDALKASLTKDGVLNQVGRWTHFPKNPAADPQREEPAFELLEAIFNDVIRLAQPLVGRDPTLEFRRNPTVSTSSTRTNTSRPDAYMLLVNKKSVADPTKSPSAASVDPRVPWDDIAVSFEYKKQNGHHDRDYNNVKIIWSLHQVMRRDPCRRATSGVTIEDTQTRFWFTCRSATIVSEAFNLIEDTTPLIHFFCALAFAEDHEQGWDPTCRRVWDELFGIQYDIEFRDTDEKTPVYRTTRVLSDFGAEALRGRGTRVFEAYLTGGKEEGREDRTHRVAIKDAWRESDRLREDQILRNILQDVEETKGPEKAKIARKYFLTVRHAEDVQIDGMTDHTLDLLFHGHAIPPDCSYIKLKSEKELSHTIPTSTRGTPVGAEEVRHKIHFRIVFEEVCIPVSRLNTLAAMFKTLYDAAQALKFMHDAGWVHRDVSVGNVLHLNGEGKLADLEYARKKDTGHEVCTGTVDFMACEVEVQEYLFSDWDEPPTTFDMVMAPSQADTQNPTFHFNPLHDLESLLWIAVWILFYHTDKDNPEYSPRQRAIFNKLFPGTITSQTRASVLRSKLDITALPQRFQPVCRAVEGMRKELVRAHHYAQKNFASIDLTPLATLQEYYFDILRAAYLVRPNEVHLSPPSAPNKRRATQESGELDDTPSKRSKAKQ</sequence>
<reference evidence="1" key="1">
    <citation type="journal article" date="2021" name="New Phytol.">
        <title>Evolutionary innovations through gain and loss of genes in the ectomycorrhizal Boletales.</title>
        <authorList>
            <person name="Wu G."/>
            <person name="Miyauchi S."/>
            <person name="Morin E."/>
            <person name="Kuo A."/>
            <person name="Drula E."/>
            <person name="Varga T."/>
            <person name="Kohler A."/>
            <person name="Feng B."/>
            <person name="Cao Y."/>
            <person name="Lipzen A."/>
            <person name="Daum C."/>
            <person name="Hundley H."/>
            <person name="Pangilinan J."/>
            <person name="Johnson J."/>
            <person name="Barry K."/>
            <person name="LaButti K."/>
            <person name="Ng V."/>
            <person name="Ahrendt S."/>
            <person name="Min B."/>
            <person name="Choi I.G."/>
            <person name="Park H."/>
            <person name="Plett J.M."/>
            <person name="Magnuson J."/>
            <person name="Spatafora J.W."/>
            <person name="Nagy L.G."/>
            <person name="Henrissat B."/>
            <person name="Grigoriev I.V."/>
            <person name="Yang Z.L."/>
            <person name="Xu J."/>
            <person name="Martin F.M."/>
        </authorList>
    </citation>
    <scope>NUCLEOTIDE SEQUENCE</scope>
    <source>
        <strain evidence="1">ATCC 28755</strain>
    </source>
</reference>
<dbReference type="Proteomes" id="UP000790377">
    <property type="component" value="Unassembled WGS sequence"/>
</dbReference>
<name>A0ACB8AFT6_9AGAM</name>
<protein>
    <submittedName>
        <fullName evidence="1">Uncharacterized protein</fullName>
    </submittedName>
</protein>
<proteinExistence type="predicted"/>